<feature type="region of interest" description="Disordered" evidence="1">
    <location>
        <begin position="48"/>
        <end position="72"/>
    </location>
</feature>
<evidence type="ECO:0000313" key="2">
    <source>
        <dbReference type="EMBL" id="KIM70924.1"/>
    </source>
</evidence>
<accession>A0A0C3ES26</accession>
<name>A0A0C3ES26_9AGAM</name>
<proteinExistence type="predicted"/>
<evidence type="ECO:0000256" key="1">
    <source>
        <dbReference type="SAM" id="MobiDB-lite"/>
    </source>
</evidence>
<reference evidence="2 3" key="1">
    <citation type="submission" date="2014-04" db="EMBL/GenBank/DDBJ databases">
        <authorList>
            <consortium name="DOE Joint Genome Institute"/>
            <person name="Kuo A."/>
            <person name="Kohler A."/>
            <person name="Nagy L.G."/>
            <person name="Floudas D."/>
            <person name="Copeland A."/>
            <person name="Barry K.W."/>
            <person name="Cichocki N."/>
            <person name="Veneault-Fourrey C."/>
            <person name="LaButti K."/>
            <person name="Lindquist E.A."/>
            <person name="Lipzen A."/>
            <person name="Lundell T."/>
            <person name="Morin E."/>
            <person name="Murat C."/>
            <person name="Sun H."/>
            <person name="Tunlid A."/>
            <person name="Henrissat B."/>
            <person name="Grigoriev I.V."/>
            <person name="Hibbett D.S."/>
            <person name="Martin F."/>
            <person name="Nordberg H.P."/>
            <person name="Cantor M.N."/>
            <person name="Hua S.X."/>
        </authorList>
    </citation>
    <scope>NUCLEOTIDE SEQUENCE [LARGE SCALE GENOMIC DNA]</scope>
    <source>
        <strain evidence="2 3">Foug A</strain>
    </source>
</reference>
<feature type="compositionally biased region" description="Low complexity" evidence="1">
    <location>
        <begin position="692"/>
        <end position="704"/>
    </location>
</feature>
<protein>
    <submittedName>
        <fullName evidence="2">Uncharacterized protein</fullName>
    </submittedName>
</protein>
<dbReference type="InParanoid" id="A0A0C3ES26"/>
<dbReference type="OrthoDB" id="2686862at2759"/>
<organism evidence="2 3">
    <name type="scientific">Scleroderma citrinum Foug A</name>
    <dbReference type="NCBI Taxonomy" id="1036808"/>
    <lineage>
        <taxon>Eukaryota</taxon>
        <taxon>Fungi</taxon>
        <taxon>Dikarya</taxon>
        <taxon>Basidiomycota</taxon>
        <taxon>Agaricomycotina</taxon>
        <taxon>Agaricomycetes</taxon>
        <taxon>Agaricomycetidae</taxon>
        <taxon>Boletales</taxon>
        <taxon>Sclerodermatineae</taxon>
        <taxon>Sclerodermataceae</taxon>
        <taxon>Scleroderma</taxon>
    </lineage>
</organism>
<dbReference type="HOGENOM" id="CLU_012625_1_0_1"/>
<feature type="compositionally biased region" description="Polar residues" evidence="1">
    <location>
        <begin position="56"/>
        <end position="70"/>
    </location>
</feature>
<keyword evidence="3" id="KW-1185">Reference proteome</keyword>
<reference evidence="3" key="2">
    <citation type="submission" date="2015-01" db="EMBL/GenBank/DDBJ databases">
        <title>Evolutionary Origins and Diversification of the Mycorrhizal Mutualists.</title>
        <authorList>
            <consortium name="DOE Joint Genome Institute"/>
            <consortium name="Mycorrhizal Genomics Consortium"/>
            <person name="Kohler A."/>
            <person name="Kuo A."/>
            <person name="Nagy L.G."/>
            <person name="Floudas D."/>
            <person name="Copeland A."/>
            <person name="Barry K.W."/>
            <person name="Cichocki N."/>
            <person name="Veneault-Fourrey C."/>
            <person name="LaButti K."/>
            <person name="Lindquist E.A."/>
            <person name="Lipzen A."/>
            <person name="Lundell T."/>
            <person name="Morin E."/>
            <person name="Murat C."/>
            <person name="Riley R."/>
            <person name="Ohm R."/>
            <person name="Sun H."/>
            <person name="Tunlid A."/>
            <person name="Henrissat B."/>
            <person name="Grigoriev I.V."/>
            <person name="Hibbett D.S."/>
            <person name="Martin F."/>
        </authorList>
    </citation>
    <scope>NUCLEOTIDE SEQUENCE [LARGE SCALE GENOMIC DNA]</scope>
    <source>
        <strain evidence="3">Foug A</strain>
    </source>
</reference>
<sequence length="741" mass="83404">MADHPYHALWNGTRQWDAQPEDDPGHVDSLSSHILTSAFKDAGNPGWPQPWDHLYGQSSHTEPSHFNPSMTRDPYAEALGAGLLSAESHSTNEPNLDDSPKNDGSNILADDIACVELSADDLALRGHFRILVVLKAIVRGTGHHWQVHPKVRELWIRMIEGNDLTDDVWLWMDGDEEWLRGHLGPDIPNHWFRYRNIEVDRVDGQSALRRRINQSRHLRNNAGNLRRERIRNATREQRLAAIYWLTFDSNHVKDLSIELGRTPRGMFKLSDMVLDIHIHSSWDAAFPRDSAAWEVAVTKLKEDGCTCLERKEEYLERTEEYLRSWFNMLSWLDGKPPKMEVIGSYWACAHCESWAKSRYDRYRLDFQGTLPRVPLWDALCFGAIEESGSTSLALAKAAFLSRLVSPGARQRVQLQLRSRLVISHRQDVTYMPYINDHYPRQLRPCAAWLSCTAGLPPCTEHLTSIDIRDGLLDDAPLVVILGVIAWVAACLESPPVRNGNDEHDEEWHNTFRSTLLETFTECPLPKLSLKGVAFCAELCFDGGPRLFSDDGDSELDPRTLKTFVAVAIFLRNKNVLLHCCRRCQVLFARFFSDTVLSASLDIEDPVTEDNDEELDVPDGVPDLAVDHAVTGKGNSLISEDLVGMEAFTVALINKNLPKEQLQSQLATKFNLLTRYADSIGLNVSVGLLPSGSSDGSSISGPTDGNSRKCPIQRSSTQFTGLAKADKIEQIKERLLEMLSKS</sequence>
<dbReference type="EMBL" id="KN822004">
    <property type="protein sequence ID" value="KIM70924.1"/>
    <property type="molecule type" value="Genomic_DNA"/>
</dbReference>
<dbReference type="Proteomes" id="UP000053989">
    <property type="component" value="Unassembled WGS sequence"/>
</dbReference>
<gene>
    <name evidence="2" type="ORF">SCLCIDRAFT_1207123</name>
</gene>
<feature type="region of interest" description="Disordered" evidence="1">
    <location>
        <begin position="692"/>
        <end position="717"/>
    </location>
</feature>
<dbReference type="AlphaFoldDB" id="A0A0C3ES26"/>
<evidence type="ECO:0000313" key="3">
    <source>
        <dbReference type="Proteomes" id="UP000053989"/>
    </source>
</evidence>